<dbReference type="Proteomes" id="UP000826195">
    <property type="component" value="Unassembled WGS sequence"/>
</dbReference>
<gene>
    <name evidence="1" type="ORF">KQX54_009308</name>
</gene>
<reference evidence="1 2" key="1">
    <citation type="journal article" date="2021" name="J. Hered.">
        <title>A chromosome-level genome assembly of the parasitoid wasp, Cotesia glomerata (Hymenoptera: Braconidae).</title>
        <authorList>
            <person name="Pinto B.J."/>
            <person name="Weis J.J."/>
            <person name="Gamble T."/>
            <person name="Ode P.J."/>
            <person name="Paul R."/>
            <person name="Zaspel J.M."/>
        </authorList>
    </citation>
    <scope>NUCLEOTIDE SEQUENCE [LARGE SCALE GENOMIC DNA]</scope>
    <source>
        <strain evidence="1">CgM1</strain>
    </source>
</reference>
<evidence type="ECO:0000313" key="2">
    <source>
        <dbReference type="Proteomes" id="UP000826195"/>
    </source>
</evidence>
<dbReference type="AlphaFoldDB" id="A0AAV7IFS4"/>
<proteinExistence type="predicted"/>
<comment type="caution">
    <text evidence="1">The sequence shown here is derived from an EMBL/GenBank/DDBJ whole genome shotgun (WGS) entry which is preliminary data.</text>
</comment>
<organism evidence="1 2">
    <name type="scientific">Cotesia glomerata</name>
    <name type="common">Lepidopteran parasitic wasp</name>
    <name type="synonym">Apanteles glomeratus</name>
    <dbReference type="NCBI Taxonomy" id="32391"/>
    <lineage>
        <taxon>Eukaryota</taxon>
        <taxon>Metazoa</taxon>
        <taxon>Ecdysozoa</taxon>
        <taxon>Arthropoda</taxon>
        <taxon>Hexapoda</taxon>
        <taxon>Insecta</taxon>
        <taxon>Pterygota</taxon>
        <taxon>Neoptera</taxon>
        <taxon>Endopterygota</taxon>
        <taxon>Hymenoptera</taxon>
        <taxon>Apocrita</taxon>
        <taxon>Ichneumonoidea</taxon>
        <taxon>Braconidae</taxon>
        <taxon>Microgastrinae</taxon>
        <taxon>Cotesia</taxon>
    </lineage>
</organism>
<evidence type="ECO:0000313" key="1">
    <source>
        <dbReference type="EMBL" id="KAH0552383.1"/>
    </source>
</evidence>
<name>A0AAV7IFS4_COTGL</name>
<accession>A0AAV7IFS4</accession>
<sequence length="112" mass="12778">MYAYLVIHTCIQILLPSSLKSSVDRGCLEFTLKPHRTNKLPRTMLKINYIPFKSIDFNLKLTEFSDSLEDLFDYDMTNIFLEHEPQNEIPSGNCLLMIGVAALRDNVAMGGH</sequence>
<dbReference type="EMBL" id="JAHXZJ010001492">
    <property type="protein sequence ID" value="KAH0552383.1"/>
    <property type="molecule type" value="Genomic_DNA"/>
</dbReference>
<keyword evidence="2" id="KW-1185">Reference proteome</keyword>
<protein>
    <submittedName>
        <fullName evidence="1">Uncharacterized protein</fullName>
    </submittedName>
</protein>